<sequence length="454" mass="48830">MQFETRNPYTGELLAEFPMLSNDQLEQKLQQADLAAEHWRTAPFSERSALLNALADRLDAEREALAKLISLEMGKLLPEALGEVDKCALACRHYAEHAESMLQDDLIATPAQRSLVTYQPLGVIFAVMPWNFPFWQVFRCLVSVLMSGNALLLKHAPNVPQCAKAIERLVTEAGAPEGLFAELTISVEQASAVIADHRVHGVAFTGSEGAGRKIGALAGQNLKKCVLELGGSDPFIVLDDADMETAVDVALRARFSNAGQICIAAKRFIVLQSCADDFTSRLLERVNELRTGDPLAATTTLAPMARADLRDGVHRQVQQSLAEGAVNLTGCDIVEGGGFFYVPSVLTNVKLGMTAFNEEIFGPVAAIVTARDEADAIAQANATRFGLGASIWTQDVEKGEAMLRQLDVGAGFVNAQVASDVRMPFGGVKASGLGRELGTNGIREFCNGKSIWVA</sequence>
<comment type="caution">
    <text evidence="6">The sequence shown here is derived from an EMBL/GenBank/DDBJ whole genome shotgun (WGS) entry which is preliminary data.</text>
</comment>
<dbReference type="FunFam" id="3.40.309.10:FF:000009">
    <property type="entry name" value="Aldehyde dehydrogenase A"/>
    <property type="match status" value="1"/>
</dbReference>
<organism evidence="6 7">
    <name type="scientific">Neptunomonas marina</name>
    <dbReference type="NCBI Taxonomy" id="1815562"/>
    <lineage>
        <taxon>Bacteria</taxon>
        <taxon>Pseudomonadati</taxon>
        <taxon>Pseudomonadota</taxon>
        <taxon>Gammaproteobacteria</taxon>
        <taxon>Oceanospirillales</taxon>
        <taxon>Oceanospirillaceae</taxon>
        <taxon>Neptunomonas</taxon>
    </lineage>
</organism>
<evidence type="ECO:0000256" key="2">
    <source>
        <dbReference type="ARBA" id="ARBA00022857"/>
    </source>
</evidence>
<dbReference type="AlphaFoldDB" id="A0A437QE93"/>
<evidence type="ECO:0000259" key="5">
    <source>
        <dbReference type="Pfam" id="PF00171"/>
    </source>
</evidence>
<dbReference type="GO" id="GO:0004030">
    <property type="term" value="F:aldehyde dehydrogenase [NAD(P)+] activity"/>
    <property type="evidence" value="ECO:0007669"/>
    <property type="project" value="InterPro"/>
</dbReference>
<reference evidence="6 7" key="1">
    <citation type="submission" date="2019-01" db="EMBL/GenBank/DDBJ databases">
        <authorList>
            <person name="Chen W.-M."/>
        </authorList>
    </citation>
    <scope>NUCLEOTIDE SEQUENCE [LARGE SCALE GENOMIC DNA]</scope>
    <source>
        <strain evidence="6 7">HPM-16</strain>
    </source>
</reference>
<dbReference type="Proteomes" id="UP000282818">
    <property type="component" value="Unassembled WGS sequence"/>
</dbReference>
<dbReference type="InterPro" id="IPR044148">
    <property type="entry name" value="ALDH_GabD1-like"/>
</dbReference>
<feature type="coiled-coil region" evidence="4">
    <location>
        <begin position="22"/>
        <end position="71"/>
    </location>
</feature>
<dbReference type="CDD" id="cd07100">
    <property type="entry name" value="ALDH_SSADH1_GabD1"/>
    <property type="match status" value="1"/>
</dbReference>
<dbReference type="InterPro" id="IPR016163">
    <property type="entry name" value="Ald_DH_C"/>
</dbReference>
<keyword evidence="3" id="KW-0560">Oxidoreductase</keyword>
<dbReference type="InterPro" id="IPR015590">
    <property type="entry name" value="Aldehyde_DH_dom"/>
</dbReference>
<gene>
    <name evidence="6" type="ORF">EOE65_03660</name>
</gene>
<dbReference type="Gene3D" id="3.40.605.10">
    <property type="entry name" value="Aldehyde Dehydrogenase, Chain A, domain 1"/>
    <property type="match status" value="1"/>
</dbReference>
<keyword evidence="4" id="KW-0175">Coiled coil</keyword>
<keyword evidence="7" id="KW-1185">Reference proteome</keyword>
<dbReference type="Pfam" id="PF00171">
    <property type="entry name" value="Aldedh"/>
    <property type="match status" value="1"/>
</dbReference>
<evidence type="ECO:0000313" key="7">
    <source>
        <dbReference type="Proteomes" id="UP000282818"/>
    </source>
</evidence>
<dbReference type="PANTHER" id="PTHR43217:SF1">
    <property type="entry name" value="SUCCINATE SEMIALDEHYDE DEHYDROGENASE [NAD(P)+] SAD"/>
    <property type="match status" value="1"/>
</dbReference>
<accession>A0A437QE93</accession>
<evidence type="ECO:0000256" key="4">
    <source>
        <dbReference type="SAM" id="Coils"/>
    </source>
</evidence>
<dbReference type="Gene3D" id="3.40.309.10">
    <property type="entry name" value="Aldehyde Dehydrogenase, Chain A, domain 2"/>
    <property type="match status" value="1"/>
</dbReference>
<dbReference type="GO" id="GO:0004777">
    <property type="term" value="F:succinate-semialdehyde dehydrogenase (NAD+) activity"/>
    <property type="evidence" value="ECO:0007669"/>
    <property type="project" value="TreeGrafter"/>
</dbReference>
<dbReference type="FunFam" id="3.40.605.10:FF:000012">
    <property type="entry name" value="NAD-dependent succinate-semialdehyde dehydrogenase"/>
    <property type="match status" value="1"/>
</dbReference>
<dbReference type="PROSITE" id="PS00070">
    <property type="entry name" value="ALDEHYDE_DEHYDR_CYS"/>
    <property type="match status" value="1"/>
</dbReference>
<dbReference type="InterPro" id="IPR016160">
    <property type="entry name" value="Ald_DH_CS_CYS"/>
</dbReference>
<evidence type="ECO:0000256" key="3">
    <source>
        <dbReference type="ARBA" id="ARBA00023002"/>
    </source>
</evidence>
<feature type="domain" description="Aldehyde dehydrogenase" evidence="5">
    <location>
        <begin position="3"/>
        <end position="451"/>
    </location>
</feature>
<dbReference type="InterPro" id="IPR047110">
    <property type="entry name" value="GABD/Sad-like"/>
</dbReference>
<dbReference type="SUPFAM" id="SSF53720">
    <property type="entry name" value="ALDH-like"/>
    <property type="match status" value="1"/>
</dbReference>
<dbReference type="PANTHER" id="PTHR43217">
    <property type="entry name" value="SUCCINATE SEMIALDEHYDE DEHYDROGENASE [NAD(P)+] SAD"/>
    <property type="match status" value="1"/>
</dbReference>
<protein>
    <submittedName>
        <fullName evidence="6">NAD-dependent succinate-semialdehyde dehydrogenase</fullName>
    </submittedName>
</protein>
<name>A0A437QE93_9GAMM</name>
<dbReference type="InterPro" id="IPR016161">
    <property type="entry name" value="Ald_DH/histidinol_DH"/>
</dbReference>
<dbReference type="RefSeq" id="WP_127692933.1">
    <property type="nucleotide sequence ID" value="NZ_SACQ01000001.1"/>
</dbReference>
<dbReference type="InterPro" id="IPR016162">
    <property type="entry name" value="Ald_DH_N"/>
</dbReference>
<dbReference type="EMBL" id="SACQ01000001">
    <property type="protein sequence ID" value="RVU32765.1"/>
    <property type="molecule type" value="Genomic_DNA"/>
</dbReference>
<comment type="similarity">
    <text evidence="1">Belongs to the aldehyde dehydrogenase family.</text>
</comment>
<proteinExistence type="inferred from homology"/>
<keyword evidence="2" id="KW-0521">NADP</keyword>
<evidence type="ECO:0000256" key="1">
    <source>
        <dbReference type="ARBA" id="ARBA00009986"/>
    </source>
</evidence>
<evidence type="ECO:0000313" key="6">
    <source>
        <dbReference type="EMBL" id="RVU32765.1"/>
    </source>
</evidence>